<dbReference type="InterPro" id="IPR005025">
    <property type="entry name" value="FMN_Rdtase-like_dom"/>
</dbReference>
<reference evidence="2 3" key="1">
    <citation type="journal article" date="2008" name="BMC Genomics">
        <title>Complete genome of Phenylobacterium zucineum - a novel facultative intracellular bacterium isolated from human erythroleukemia cell line K562.</title>
        <authorList>
            <person name="Luo Y."/>
            <person name="Xu X."/>
            <person name="Ding Z."/>
            <person name="Liu Z."/>
            <person name="Zhang B."/>
            <person name="Yan Z."/>
            <person name="Sun J."/>
            <person name="Hu S."/>
            <person name="Hu X."/>
        </authorList>
    </citation>
    <scope>NUCLEOTIDE SEQUENCE [LARGE SCALE GENOMIC DNA]</scope>
    <source>
        <strain evidence="2 3">HLK1</strain>
    </source>
</reference>
<dbReference type="HOGENOM" id="CLU_082329_0_0_5"/>
<dbReference type="InterPro" id="IPR029039">
    <property type="entry name" value="Flavoprotein-like_sf"/>
</dbReference>
<name>B4RDE5_PHEZH</name>
<dbReference type="Gene3D" id="3.40.50.360">
    <property type="match status" value="1"/>
</dbReference>
<dbReference type="AlphaFoldDB" id="B4RDE5"/>
<evidence type="ECO:0000313" key="3">
    <source>
        <dbReference type="Proteomes" id="UP000001868"/>
    </source>
</evidence>
<evidence type="ECO:0000259" key="1">
    <source>
        <dbReference type="Pfam" id="PF03358"/>
    </source>
</evidence>
<dbReference type="Proteomes" id="UP000001868">
    <property type="component" value="Chromosome"/>
</dbReference>
<feature type="domain" description="NADPH-dependent FMN reductase-like" evidence="1">
    <location>
        <begin position="11"/>
        <end position="158"/>
    </location>
</feature>
<gene>
    <name evidence="2" type="ordered locus">PHZ_c1924</name>
</gene>
<sequence>MKLPLRSGGRMKALVLNCTLKPSPKTSNTEALARVVMAEWARDGVESEIVRLVDLDIRPGVESDMGDGDEWPKVREKIAACDILLMATPTWMGQMSSVCQRALERMDAFFSETDEAGRSIAMGKVAGVVVTGNEDGAHHIVATVCQPLIDLGFTIPGQSWTYWHLGPGPGPDYTDTDEAHAYSDRLARNAARNLAFAARALEGLRFPPQETG</sequence>
<keyword evidence="3" id="KW-1185">Reference proteome</keyword>
<dbReference type="Pfam" id="PF03358">
    <property type="entry name" value="FMN_red"/>
    <property type="match status" value="1"/>
</dbReference>
<dbReference type="SUPFAM" id="SSF52218">
    <property type="entry name" value="Flavoproteins"/>
    <property type="match status" value="1"/>
</dbReference>
<dbReference type="KEGG" id="pzu:PHZ_c1924"/>
<dbReference type="eggNOG" id="COG0655">
    <property type="taxonomic scope" value="Bacteria"/>
</dbReference>
<dbReference type="EMBL" id="CP000747">
    <property type="protein sequence ID" value="ACG78335.1"/>
    <property type="molecule type" value="Genomic_DNA"/>
</dbReference>
<dbReference type="STRING" id="450851.PHZ_c1924"/>
<protein>
    <recommendedName>
        <fullName evidence="1">NADPH-dependent FMN reductase-like domain-containing protein</fullName>
    </recommendedName>
</protein>
<organism evidence="2 3">
    <name type="scientific">Phenylobacterium zucineum (strain HLK1)</name>
    <dbReference type="NCBI Taxonomy" id="450851"/>
    <lineage>
        <taxon>Bacteria</taxon>
        <taxon>Pseudomonadati</taxon>
        <taxon>Pseudomonadota</taxon>
        <taxon>Alphaproteobacteria</taxon>
        <taxon>Caulobacterales</taxon>
        <taxon>Caulobacteraceae</taxon>
        <taxon>Phenylobacterium</taxon>
    </lineage>
</organism>
<accession>B4RDE5</accession>
<dbReference type="GO" id="GO:0016491">
    <property type="term" value="F:oxidoreductase activity"/>
    <property type="evidence" value="ECO:0007669"/>
    <property type="project" value="InterPro"/>
</dbReference>
<proteinExistence type="predicted"/>
<evidence type="ECO:0000313" key="2">
    <source>
        <dbReference type="EMBL" id="ACG78335.1"/>
    </source>
</evidence>